<reference evidence="1" key="1">
    <citation type="submission" date="2021-06" db="EMBL/GenBank/DDBJ databases">
        <title>Comparative genomics, transcriptomics and evolutionary studies reveal genomic signatures of adaptation to plant cell wall in hemibiotrophic fungi.</title>
        <authorList>
            <consortium name="DOE Joint Genome Institute"/>
            <person name="Baroncelli R."/>
            <person name="Diaz J.F."/>
            <person name="Benocci T."/>
            <person name="Peng M."/>
            <person name="Battaglia E."/>
            <person name="Haridas S."/>
            <person name="Andreopoulos W."/>
            <person name="Labutti K."/>
            <person name="Pangilinan J."/>
            <person name="Floch G.L."/>
            <person name="Makela M.R."/>
            <person name="Henrissat B."/>
            <person name="Grigoriev I.V."/>
            <person name="Crouch J.A."/>
            <person name="De Vries R.P."/>
            <person name="Sukno S.A."/>
            <person name="Thon M.R."/>
        </authorList>
    </citation>
    <scope>NUCLEOTIDE SEQUENCE</scope>
    <source>
        <strain evidence="1">CBS 102054</strain>
    </source>
</reference>
<dbReference type="RefSeq" id="XP_060439522.1">
    <property type="nucleotide sequence ID" value="XM_060581576.1"/>
</dbReference>
<keyword evidence="2" id="KW-1185">Reference proteome</keyword>
<protein>
    <submittedName>
        <fullName evidence="1">Uncharacterized protein</fullName>
    </submittedName>
</protein>
<evidence type="ECO:0000313" key="2">
    <source>
        <dbReference type="Proteomes" id="UP001243989"/>
    </source>
</evidence>
<dbReference type="Proteomes" id="UP001243989">
    <property type="component" value="Unassembled WGS sequence"/>
</dbReference>
<dbReference type="AlphaFoldDB" id="A0AAI9ZFW5"/>
<sequence length="179" mass="19773">MSLLPQSPERNPVPLSIYRQAVRIHRTDIKETDARGIGTQTCLDRNPEPGRGALVALLSCACKLAGGHTEVGTSQVHSHDATLHREPRALCYNWMPEIAYWAGEISLCRPLYGPLHIMIHHSSVVDSLTRRELAPGDPCAAAPSSRYEAALARLQPLHCSHSRMARTGQWHAHMAHGLR</sequence>
<organism evidence="1 2">
    <name type="scientific">Colletotrichum phormii</name>
    <dbReference type="NCBI Taxonomy" id="359342"/>
    <lineage>
        <taxon>Eukaryota</taxon>
        <taxon>Fungi</taxon>
        <taxon>Dikarya</taxon>
        <taxon>Ascomycota</taxon>
        <taxon>Pezizomycotina</taxon>
        <taxon>Sordariomycetes</taxon>
        <taxon>Hypocreomycetidae</taxon>
        <taxon>Glomerellales</taxon>
        <taxon>Glomerellaceae</taxon>
        <taxon>Colletotrichum</taxon>
        <taxon>Colletotrichum acutatum species complex</taxon>
    </lineage>
</organism>
<dbReference type="GeneID" id="85466438"/>
<dbReference type="EMBL" id="JAHMHQ010000028">
    <property type="protein sequence ID" value="KAK1623527.1"/>
    <property type="molecule type" value="Genomic_DNA"/>
</dbReference>
<proteinExistence type="predicted"/>
<evidence type="ECO:0000313" key="1">
    <source>
        <dbReference type="EMBL" id="KAK1623527.1"/>
    </source>
</evidence>
<comment type="caution">
    <text evidence="1">The sequence shown here is derived from an EMBL/GenBank/DDBJ whole genome shotgun (WGS) entry which is preliminary data.</text>
</comment>
<accession>A0AAI9ZFW5</accession>
<gene>
    <name evidence="1" type="ORF">BDP81DRAFT_118821</name>
</gene>
<name>A0AAI9ZFW5_9PEZI</name>